<proteinExistence type="predicted"/>
<organism evidence="1 2">
    <name type="scientific">Eumeta variegata</name>
    <name type="common">Bagworm moth</name>
    <name type="synonym">Eumeta japonica</name>
    <dbReference type="NCBI Taxonomy" id="151549"/>
    <lineage>
        <taxon>Eukaryota</taxon>
        <taxon>Metazoa</taxon>
        <taxon>Ecdysozoa</taxon>
        <taxon>Arthropoda</taxon>
        <taxon>Hexapoda</taxon>
        <taxon>Insecta</taxon>
        <taxon>Pterygota</taxon>
        <taxon>Neoptera</taxon>
        <taxon>Endopterygota</taxon>
        <taxon>Lepidoptera</taxon>
        <taxon>Glossata</taxon>
        <taxon>Ditrysia</taxon>
        <taxon>Tineoidea</taxon>
        <taxon>Psychidae</taxon>
        <taxon>Oiketicinae</taxon>
        <taxon>Eumeta</taxon>
    </lineage>
</organism>
<evidence type="ECO:0000313" key="1">
    <source>
        <dbReference type="EMBL" id="GBP09863.1"/>
    </source>
</evidence>
<dbReference type="Proteomes" id="UP000299102">
    <property type="component" value="Unassembled WGS sequence"/>
</dbReference>
<evidence type="ECO:0000313" key="2">
    <source>
        <dbReference type="Proteomes" id="UP000299102"/>
    </source>
</evidence>
<name>A0A4C1T5S2_EUMVA</name>
<accession>A0A4C1T5S2</accession>
<protein>
    <submittedName>
        <fullName evidence="1">Uncharacterized protein</fullName>
    </submittedName>
</protein>
<comment type="caution">
    <text evidence="1">The sequence shown here is derived from an EMBL/GenBank/DDBJ whole genome shotgun (WGS) entry which is preliminary data.</text>
</comment>
<sequence>MFLRCPTPAAGLQTFHQLSPSKKKSVATLKGSRHVCIMFLGGPKSYLTAPTDLLAPFRHNSQNVWVRYRNIKLFGGPRALEFDAMADMNKSIPLH</sequence>
<gene>
    <name evidence="1" type="ORF">EVAR_92418_1</name>
</gene>
<dbReference type="AlphaFoldDB" id="A0A4C1T5S2"/>
<dbReference type="EMBL" id="BGZK01000038">
    <property type="protein sequence ID" value="GBP09863.1"/>
    <property type="molecule type" value="Genomic_DNA"/>
</dbReference>
<keyword evidence="2" id="KW-1185">Reference proteome</keyword>
<reference evidence="1 2" key="1">
    <citation type="journal article" date="2019" name="Commun. Biol.">
        <title>The bagworm genome reveals a unique fibroin gene that provides high tensile strength.</title>
        <authorList>
            <person name="Kono N."/>
            <person name="Nakamura H."/>
            <person name="Ohtoshi R."/>
            <person name="Tomita M."/>
            <person name="Numata K."/>
            <person name="Arakawa K."/>
        </authorList>
    </citation>
    <scope>NUCLEOTIDE SEQUENCE [LARGE SCALE GENOMIC DNA]</scope>
</reference>